<reference evidence="2" key="1">
    <citation type="submission" date="2017-06" db="EMBL/GenBank/DDBJ databases">
        <authorList>
            <person name="Varghese N."/>
            <person name="Submissions S."/>
        </authorList>
    </citation>
    <scope>NUCLEOTIDE SEQUENCE [LARGE SCALE GENOMIC DNA]</scope>
    <source>
        <strain evidence="2">LNB2</strain>
    </source>
</reference>
<dbReference type="GO" id="GO:0004061">
    <property type="term" value="F:arylformamidase activity"/>
    <property type="evidence" value="ECO:0007669"/>
    <property type="project" value="InterPro"/>
</dbReference>
<dbReference type="Gene3D" id="3.50.30.50">
    <property type="entry name" value="Putative cyclase"/>
    <property type="match status" value="1"/>
</dbReference>
<gene>
    <name evidence="1" type="ORF">SAMN06295912_10647</name>
</gene>
<dbReference type="RefSeq" id="WP_089218992.1">
    <property type="nucleotide sequence ID" value="NZ_FZOS01000006.1"/>
</dbReference>
<accession>A0A239ED27</accession>
<evidence type="ECO:0000313" key="2">
    <source>
        <dbReference type="Proteomes" id="UP000198281"/>
    </source>
</evidence>
<dbReference type="OrthoDB" id="9777007at2"/>
<name>A0A239ED27_9SPHN</name>
<proteinExistence type="predicted"/>
<dbReference type="Proteomes" id="UP000198281">
    <property type="component" value="Unassembled WGS sequence"/>
</dbReference>
<protein>
    <submittedName>
        <fullName evidence="1">Kynurenine formamidase</fullName>
    </submittedName>
</protein>
<dbReference type="PANTHER" id="PTHR31118:SF12">
    <property type="entry name" value="CYCLASE-LIKE PROTEIN 2"/>
    <property type="match status" value="1"/>
</dbReference>
<dbReference type="GO" id="GO:0019441">
    <property type="term" value="P:L-tryptophan catabolic process to kynurenine"/>
    <property type="evidence" value="ECO:0007669"/>
    <property type="project" value="InterPro"/>
</dbReference>
<dbReference type="EMBL" id="FZOS01000006">
    <property type="protein sequence ID" value="SNS41792.1"/>
    <property type="molecule type" value="Genomic_DNA"/>
</dbReference>
<evidence type="ECO:0000313" key="1">
    <source>
        <dbReference type="EMBL" id="SNS41792.1"/>
    </source>
</evidence>
<dbReference type="AlphaFoldDB" id="A0A239ED27"/>
<sequence length="262" mass="28176">MASNASQTLGDFTQAIANGAIRTIDLTQTLSPDTPTLVLPPEFGQCSPFVVEEISRYDERGVAWYWNNFTVSEHTGTHFDAPVHWVTGKDLPNNAVDTVAPADFVAPAVVIDISAKCAADPDYLLTVADIEAWEAEHGRIPPRHWILLRTDWSKRSVDDYTNRREDGAHTPGPSTEAVQFLVDERAAHGLGVETIGTDAGQAHLLNPPYPAHTLFHAAGRYGLQCLENLDQLPATGAVIVAAPLKIKGGSGSPLRVLALVAG</sequence>
<dbReference type="SUPFAM" id="SSF102198">
    <property type="entry name" value="Putative cyclase"/>
    <property type="match status" value="1"/>
</dbReference>
<keyword evidence="2" id="KW-1185">Reference proteome</keyword>
<dbReference type="InterPro" id="IPR037175">
    <property type="entry name" value="KFase_sf"/>
</dbReference>
<dbReference type="Pfam" id="PF04199">
    <property type="entry name" value="Cyclase"/>
    <property type="match status" value="1"/>
</dbReference>
<organism evidence="1 2">
    <name type="scientific">Edaphosphingomonas laterariae</name>
    <dbReference type="NCBI Taxonomy" id="861865"/>
    <lineage>
        <taxon>Bacteria</taxon>
        <taxon>Pseudomonadati</taxon>
        <taxon>Pseudomonadota</taxon>
        <taxon>Alphaproteobacteria</taxon>
        <taxon>Sphingomonadales</taxon>
        <taxon>Rhizorhabdaceae</taxon>
        <taxon>Edaphosphingomonas</taxon>
    </lineage>
</organism>
<dbReference type="PANTHER" id="PTHR31118">
    <property type="entry name" value="CYCLASE-LIKE PROTEIN 2"/>
    <property type="match status" value="1"/>
</dbReference>
<dbReference type="InterPro" id="IPR007325">
    <property type="entry name" value="KFase/CYL"/>
</dbReference>